<keyword evidence="2" id="KW-1133">Transmembrane helix</keyword>
<keyword evidence="2" id="KW-0472">Membrane</keyword>
<name>A0A9P6MU80_9FUNG</name>
<keyword evidence="2" id="KW-0812">Transmembrane</keyword>
<comment type="caution">
    <text evidence="3">The sequence shown here is derived from an EMBL/GenBank/DDBJ whole genome shotgun (WGS) entry which is preliminary data.</text>
</comment>
<evidence type="ECO:0000256" key="1">
    <source>
        <dbReference type="SAM" id="MobiDB-lite"/>
    </source>
</evidence>
<evidence type="ECO:0000313" key="3">
    <source>
        <dbReference type="EMBL" id="KAG0012529.1"/>
    </source>
</evidence>
<feature type="region of interest" description="Disordered" evidence="1">
    <location>
        <begin position="30"/>
        <end position="65"/>
    </location>
</feature>
<feature type="region of interest" description="Disordered" evidence="1">
    <location>
        <begin position="258"/>
        <end position="320"/>
    </location>
</feature>
<evidence type="ECO:0008006" key="5">
    <source>
        <dbReference type="Google" id="ProtNLM"/>
    </source>
</evidence>
<proteinExistence type="predicted"/>
<protein>
    <recommendedName>
        <fullName evidence="5">Transmembrane protein</fullName>
    </recommendedName>
</protein>
<evidence type="ECO:0000313" key="4">
    <source>
        <dbReference type="Proteomes" id="UP000703661"/>
    </source>
</evidence>
<dbReference type="Proteomes" id="UP000703661">
    <property type="component" value="Unassembled WGS sequence"/>
</dbReference>
<feature type="transmembrane region" description="Helical" evidence="2">
    <location>
        <begin position="76"/>
        <end position="98"/>
    </location>
</feature>
<organism evidence="3 4">
    <name type="scientific">Entomortierella chlamydospora</name>
    <dbReference type="NCBI Taxonomy" id="101097"/>
    <lineage>
        <taxon>Eukaryota</taxon>
        <taxon>Fungi</taxon>
        <taxon>Fungi incertae sedis</taxon>
        <taxon>Mucoromycota</taxon>
        <taxon>Mortierellomycotina</taxon>
        <taxon>Mortierellomycetes</taxon>
        <taxon>Mortierellales</taxon>
        <taxon>Mortierellaceae</taxon>
        <taxon>Entomortierella</taxon>
    </lineage>
</organism>
<gene>
    <name evidence="3" type="ORF">BGZ80_011684</name>
</gene>
<reference evidence="3" key="1">
    <citation type="journal article" date="2020" name="Fungal Divers.">
        <title>Resolving the Mortierellaceae phylogeny through synthesis of multi-gene phylogenetics and phylogenomics.</title>
        <authorList>
            <person name="Vandepol N."/>
            <person name="Liber J."/>
            <person name="Desiro A."/>
            <person name="Na H."/>
            <person name="Kennedy M."/>
            <person name="Barry K."/>
            <person name="Grigoriev I.V."/>
            <person name="Miller A.N."/>
            <person name="O'Donnell K."/>
            <person name="Stajich J.E."/>
            <person name="Bonito G."/>
        </authorList>
    </citation>
    <scope>NUCLEOTIDE SEQUENCE</scope>
    <source>
        <strain evidence="3">NRRL 2769</strain>
    </source>
</reference>
<accession>A0A9P6MU80</accession>
<keyword evidence="4" id="KW-1185">Reference proteome</keyword>
<evidence type="ECO:0000256" key="2">
    <source>
        <dbReference type="SAM" id="Phobius"/>
    </source>
</evidence>
<feature type="region of interest" description="Disordered" evidence="1">
    <location>
        <begin position="108"/>
        <end position="148"/>
    </location>
</feature>
<dbReference type="AlphaFoldDB" id="A0A9P6MU80"/>
<dbReference type="EMBL" id="JAAAID010000970">
    <property type="protein sequence ID" value="KAG0012529.1"/>
    <property type="molecule type" value="Genomic_DNA"/>
</dbReference>
<feature type="compositionally biased region" description="Low complexity" evidence="1">
    <location>
        <begin position="32"/>
        <end position="65"/>
    </location>
</feature>
<sequence length="362" mass="38238">MSSSYSSYSWTPPTSTVLSRSIITGVPTSVVTSKPSNSGSSQNFSTSPMASTAASYPSSSPTSVPSTSLGISVQTLLLVTIVGLIGLTIATVCSIHVIRRYRRRGVLERESGGQDPESNIGRVTSTYRPEDESDSASPPPQYRAIGGDRPYIDPNMVAAYQDTVFLNNNSVLESASSQQGLIGAPSAMTADDPNGPIITTATTTTTASSMNPIISNTIVATPSPVAAPIAGRDQSIIRHDLSGSSDIHNMGIRTPTLPTTATGVYSTNPNSQSTTEFRSTSSTLSHPEQSLLSVPATTSQNTAIRQPEGSPMTERVGNRRRSSILQPILNRFRSQGPPPYIPMSPEEIVPHLPPEYATAVSQ</sequence>
<feature type="compositionally biased region" description="Polar residues" evidence="1">
    <location>
        <begin position="258"/>
        <end position="304"/>
    </location>
</feature>